<sequence length="125" mass="13537">MEVRISVDGRDADFEALWEWLRSEPDIRGRLRLGSLPTPEGTMGSSTEVVVQAAAAMAGAGALWAALSRSLAVWLTQRRSDITVTVTGPDGRKVSLNAKRVTDPENLLREVLNVPVQAATEPVEQ</sequence>
<dbReference type="RefSeq" id="WP_377420210.1">
    <property type="nucleotide sequence ID" value="NZ_JBHSPR010000008.1"/>
</dbReference>
<evidence type="ECO:0000313" key="1">
    <source>
        <dbReference type="EMBL" id="MFC6016636.1"/>
    </source>
</evidence>
<dbReference type="EMBL" id="JBHSPR010000008">
    <property type="protein sequence ID" value="MFC6016636.1"/>
    <property type="molecule type" value="Genomic_DNA"/>
</dbReference>
<reference evidence="2" key="1">
    <citation type="journal article" date="2019" name="Int. J. Syst. Evol. Microbiol.">
        <title>The Global Catalogue of Microorganisms (GCM) 10K type strain sequencing project: providing services to taxonomists for standard genome sequencing and annotation.</title>
        <authorList>
            <consortium name="The Broad Institute Genomics Platform"/>
            <consortium name="The Broad Institute Genome Sequencing Center for Infectious Disease"/>
            <person name="Wu L."/>
            <person name="Ma J."/>
        </authorList>
    </citation>
    <scope>NUCLEOTIDE SEQUENCE [LARGE SCALE GENOMIC DNA]</scope>
    <source>
        <strain evidence="2">ZS-35-S2</strain>
    </source>
</reference>
<comment type="caution">
    <text evidence="1">The sequence shown here is derived from an EMBL/GenBank/DDBJ whole genome shotgun (WGS) entry which is preliminary data.</text>
</comment>
<keyword evidence="2" id="KW-1185">Reference proteome</keyword>
<evidence type="ECO:0000313" key="2">
    <source>
        <dbReference type="Proteomes" id="UP001596203"/>
    </source>
</evidence>
<gene>
    <name evidence="1" type="ORF">ACFP2T_10530</name>
</gene>
<proteinExistence type="predicted"/>
<organism evidence="1 2">
    <name type="scientific">Plantactinospora solaniradicis</name>
    <dbReference type="NCBI Taxonomy" id="1723736"/>
    <lineage>
        <taxon>Bacteria</taxon>
        <taxon>Bacillati</taxon>
        <taxon>Actinomycetota</taxon>
        <taxon>Actinomycetes</taxon>
        <taxon>Micromonosporales</taxon>
        <taxon>Micromonosporaceae</taxon>
        <taxon>Plantactinospora</taxon>
    </lineage>
</organism>
<protein>
    <submittedName>
        <fullName evidence="1">Uncharacterized protein</fullName>
    </submittedName>
</protein>
<accession>A0ABW1K622</accession>
<dbReference type="InterPro" id="IPR045428">
    <property type="entry name" value="EACC1"/>
</dbReference>
<dbReference type="Pfam" id="PF19953">
    <property type="entry name" value="EACC1"/>
    <property type="match status" value="1"/>
</dbReference>
<name>A0ABW1K622_9ACTN</name>
<dbReference type="Proteomes" id="UP001596203">
    <property type="component" value="Unassembled WGS sequence"/>
</dbReference>